<evidence type="ECO:0000256" key="2">
    <source>
        <dbReference type="ARBA" id="ARBA00022980"/>
    </source>
</evidence>
<dbReference type="Gene3D" id="3.30.70.600">
    <property type="entry name" value="Ribosomal protein S10 domain"/>
    <property type="match status" value="1"/>
</dbReference>
<name>A0A369JMH0_HYPMA</name>
<feature type="compositionally biased region" description="Low complexity" evidence="8">
    <location>
        <begin position="35"/>
        <end position="44"/>
    </location>
</feature>
<evidence type="ECO:0000256" key="3">
    <source>
        <dbReference type="ARBA" id="ARBA00023274"/>
    </source>
</evidence>
<dbReference type="SUPFAM" id="SSF54999">
    <property type="entry name" value="Ribosomal protein S10"/>
    <property type="match status" value="1"/>
</dbReference>
<dbReference type="GO" id="GO:0006412">
    <property type="term" value="P:translation"/>
    <property type="evidence" value="ECO:0007669"/>
    <property type="project" value="InterPro"/>
</dbReference>
<dbReference type="AlphaFoldDB" id="A0A369JMH0"/>
<proteinExistence type="inferred from homology"/>
<dbReference type="GO" id="GO:1990904">
    <property type="term" value="C:ribonucleoprotein complex"/>
    <property type="evidence" value="ECO:0007669"/>
    <property type="project" value="UniProtKB-KW"/>
</dbReference>
<evidence type="ECO:0000313" key="11">
    <source>
        <dbReference type="Proteomes" id="UP000076154"/>
    </source>
</evidence>
<dbReference type="HAMAP" id="MF_00508">
    <property type="entry name" value="Ribosomal_uS10"/>
    <property type="match status" value="1"/>
</dbReference>
<feature type="compositionally biased region" description="Low complexity" evidence="8">
    <location>
        <begin position="109"/>
        <end position="120"/>
    </location>
</feature>
<dbReference type="NCBIfam" id="TIGR01049">
    <property type="entry name" value="rpsJ_bact"/>
    <property type="match status" value="1"/>
</dbReference>
<evidence type="ECO:0000256" key="6">
    <source>
        <dbReference type="ARBA" id="ARBA00057689"/>
    </source>
</evidence>
<keyword evidence="11" id="KW-1185">Reference proteome</keyword>
<evidence type="ECO:0000256" key="8">
    <source>
        <dbReference type="SAM" id="MobiDB-lite"/>
    </source>
</evidence>
<evidence type="ECO:0000256" key="4">
    <source>
        <dbReference type="ARBA" id="ARBA00035261"/>
    </source>
</evidence>
<comment type="subunit">
    <text evidence="7">Part of the mitochondrial small ribosomal subunit.</text>
</comment>
<dbReference type="PANTHER" id="PTHR11700">
    <property type="entry name" value="30S RIBOSOMAL PROTEIN S10 FAMILY MEMBER"/>
    <property type="match status" value="1"/>
</dbReference>
<organism evidence="10 11">
    <name type="scientific">Hypsizygus marmoreus</name>
    <name type="common">White beech mushroom</name>
    <name type="synonym">Agaricus marmoreus</name>
    <dbReference type="NCBI Taxonomy" id="39966"/>
    <lineage>
        <taxon>Eukaryota</taxon>
        <taxon>Fungi</taxon>
        <taxon>Dikarya</taxon>
        <taxon>Basidiomycota</taxon>
        <taxon>Agaricomycotina</taxon>
        <taxon>Agaricomycetes</taxon>
        <taxon>Agaricomycetidae</taxon>
        <taxon>Agaricales</taxon>
        <taxon>Tricholomatineae</taxon>
        <taxon>Lyophyllaceae</taxon>
        <taxon>Hypsizygus</taxon>
    </lineage>
</organism>
<dbReference type="Pfam" id="PF00338">
    <property type="entry name" value="Ribosomal_S10"/>
    <property type="match status" value="1"/>
</dbReference>
<protein>
    <recommendedName>
        <fullName evidence="4">Small ribosomal subunit protein uS10m</fullName>
    </recommendedName>
    <alternativeName>
        <fullName evidence="5">37S ribosomal protein S10, mitochondrial</fullName>
    </alternativeName>
</protein>
<dbReference type="InterPro" id="IPR036838">
    <property type="entry name" value="Ribosomal_uS10_dom_sf"/>
</dbReference>
<dbReference type="GO" id="GO:0005840">
    <property type="term" value="C:ribosome"/>
    <property type="evidence" value="ECO:0007669"/>
    <property type="project" value="UniProtKB-KW"/>
</dbReference>
<dbReference type="STRING" id="39966.A0A369JMH0"/>
<dbReference type="Proteomes" id="UP000076154">
    <property type="component" value="Unassembled WGS sequence"/>
</dbReference>
<feature type="region of interest" description="Disordered" evidence="8">
    <location>
        <begin position="100"/>
        <end position="123"/>
    </location>
</feature>
<dbReference type="InParanoid" id="A0A369JMH0"/>
<sequence>MLRLALARPSRAALPSVSRWTRFNSTGPIVPPPSSNASDLPSSSENAVAQEEKPALSKPVDPLFSAFSTADEPSYHDLEKELEGITEADLEASIKTPPKVAETEAELFGAPSPQPSGGSPKVDPQHLPLRMPLDPNVEITEEQYASTLVHGRGIHIPFFHPRTHDVPVANIQFRSHHPRLLDLFTHFATHAASSLGIPVSRVFYLPTKRTLWTVLRSPFVHKKSQENFERRVHKRAIKAWDADPEVVDRWCKYLRRHAMGGVGMRVTKWERMPLGVGASMLAKVEGQLEKPVQLDSQKIKALGEKIVLEEMAALKAKSDAPAVVEKQ</sequence>
<dbReference type="EMBL" id="LUEZ02000051">
    <property type="protein sequence ID" value="RDB22410.1"/>
    <property type="molecule type" value="Genomic_DNA"/>
</dbReference>
<dbReference type="PRINTS" id="PR00971">
    <property type="entry name" value="RIBOSOMALS10"/>
</dbReference>
<dbReference type="SMART" id="SM01403">
    <property type="entry name" value="Ribosomal_S10"/>
    <property type="match status" value="1"/>
</dbReference>
<evidence type="ECO:0000313" key="10">
    <source>
        <dbReference type="EMBL" id="RDB22410.1"/>
    </source>
</evidence>
<accession>A0A369JMH0</accession>
<feature type="region of interest" description="Disordered" evidence="8">
    <location>
        <begin position="21"/>
        <end position="68"/>
    </location>
</feature>
<comment type="similarity">
    <text evidence="1">Belongs to the universal ribosomal protein uS10 family.</text>
</comment>
<reference evidence="10" key="1">
    <citation type="submission" date="2018-04" db="EMBL/GenBank/DDBJ databases">
        <title>Whole genome sequencing of Hypsizygus marmoreus.</title>
        <authorList>
            <person name="Choi I.-G."/>
            <person name="Min B."/>
            <person name="Kim J.-G."/>
            <person name="Kim S."/>
            <person name="Oh Y.-L."/>
            <person name="Kong W.-S."/>
            <person name="Park H."/>
            <person name="Jeong J."/>
            <person name="Song E.-S."/>
        </authorList>
    </citation>
    <scope>NUCLEOTIDE SEQUENCE [LARGE SCALE GENOMIC DNA]</scope>
    <source>
        <strain evidence="10">51987-8</strain>
    </source>
</reference>
<dbReference type="GO" id="GO:0003735">
    <property type="term" value="F:structural constituent of ribosome"/>
    <property type="evidence" value="ECO:0007669"/>
    <property type="project" value="InterPro"/>
</dbReference>
<dbReference type="FunFam" id="3.30.70.600:FF:000003">
    <property type="entry name" value="30S ribosomal protein S10"/>
    <property type="match status" value="1"/>
</dbReference>
<evidence type="ECO:0000256" key="1">
    <source>
        <dbReference type="ARBA" id="ARBA00007102"/>
    </source>
</evidence>
<evidence type="ECO:0000259" key="9">
    <source>
        <dbReference type="SMART" id="SM01403"/>
    </source>
</evidence>
<comment type="caution">
    <text evidence="10">The sequence shown here is derived from an EMBL/GenBank/DDBJ whole genome shotgun (WGS) entry which is preliminary data.</text>
</comment>
<dbReference type="InterPro" id="IPR027486">
    <property type="entry name" value="Ribosomal_uS10_dom"/>
</dbReference>
<evidence type="ECO:0000256" key="5">
    <source>
        <dbReference type="ARBA" id="ARBA00042916"/>
    </source>
</evidence>
<keyword evidence="2 10" id="KW-0689">Ribosomal protein</keyword>
<dbReference type="InterPro" id="IPR001848">
    <property type="entry name" value="Ribosomal_uS10"/>
</dbReference>
<comment type="function">
    <text evidence="6">Involved in mitochondrial genome encoded proteins translation. Involved in the binding of tRNA to the ribosomes.</text>
</comment>
<evidence type="ECO:0000256" key="7">
    <source>
        <dbReference type="ARBA" id="ARBA00065857"/>
    </source>
</evidence>
<keyword evidence="3" id="KW-0687">Ribonucleoprotein</keyword>
<feature type="domain" description="Small ribosomal subunit protein uS10" evidence="9">
    <location>
        <begin position="170"/>
        <end position="267"/>
    </location>
</feature>
<gene>
    <name evidence="10" type="primary">RSM10</name>
    <name evidence="10" type="ORF">Hypma_010559</name>
</gene>
<dbReference type="OrthoDB" id="366214at2759"/>